<dbReference type="SUPFAM" id="SSF64167">
    <property type="entry name" value="SurE-like"/>
    <property type="match status" value="1"/>
</dbReference>
<evidence type="ECO:0000256" key="1">
    <source>
        <dbReference type="ARBA" id="ARBA00000815"/>
    </source>
</evidence>
<evidence type="ECO:0000313" key="8">
    <source>
        <dbReference type="EMBL" id="MFC3053544.1"/>
    </source>
</evidence>
<dbReference type="PANTHER" id="PTHR30457">
    <property type="entry name" value="5'-NUCLEOTIDASE SURE"/>
    <property type="match status" value="1"/>
</dbReference>
<keyword evidence="3 5" id="KW-0479">Metal-binding</keyword>
<reference evidence="9" key="1">
    <citation type="journal article" date="2019" name="Int. J. Syst. Evol. Microbiol.">
        <title>The Global Catalogue of Microorganisms (GCM) 10K type strain sequencing project: providing services to taxonomists for standard genome sequencing and annotation.</title>
        <authorList>
            <consortium name="The Broad Institute Genomics Platform"/>
            <consortium name="The Broad Institute Genome Sequencing Center for Infectious Disease"/>
            <person name="Wu L."/>
            <person name="Ma J."/>
        </authorList>
    </citation>
    <scope>NUCLEOTIDE SEQUENCE [LARGE SCALE GENOMIC DNA]</scope>
    <source>
        <strain evidence="9">KCTC 62164</strain>
    </source>
</reference>
<dbReference type="EMBL" id="JBHRSL010000027">
    <property type="protein sequence ID" value="MFC3053544.1"/>
    <property type="molecule type" value="Genomic_DNA"/>
</dbReference>
<evidence type="ECO:0000256" key="4">
    <source>
        <dbReference type="ARBA" id="ARBA00022801"/>
    </source>
</evidence>
<organism evidence="8 9">
    <name type="scientific">Kordiimonas pumila</name>
    <dbReference type="NCBI Taxonomy" id="2161677"/>
    <lineage>
        <taxon>Bacteria</taxon>
        <taxon>Pseudomonadati</taxon>
        <taxon>Pseudomonadota</taxon>
        <taxon>Alphaproteobacteria</taxon>
        <taxon>Kordiimonadales</taxon>
        <taxon>Kordiimonadaceae</taxon>
        <taxon>Kordiimonas</taxon>
    </lineage>
</organism>
<dbReference type="Proteomes" id="UP001595444">
    <property type="component" value="Unassembled WGS sequence"/>
</dbReference>
<keyword evidence="5" id="KW-0963">Cytoplasm</keyword>
<comment type="function">
    <text evidence="5">Nucleotidase that shows phosphatase activity on nucleoside 5'-monophosphates.</text>
</comment>
<evidence type="ECO:0000256" key="6">
    <source>
        <dbReference type="SAM" id="SignalP"/>
    </source>
</evidence>
<feature type="signal peptide" evidence="6">
    <location>
        <begin position="1"/>
        <end position="21"/>
    </location>
</feature>
<keyword evidence="6" id="KW-0732">Signal</keyword>
<comment type="caution">
    <text evidence="5">Lacks conserved residue(s) required for the propagation of feature annotation.</text>
</comment>
<name>A0ABV7D969_9PROT</name>
<keyword evidence="9" id="KW-1185">Reference proteome</keyword>
<evidence type="ECO:0000256" key="2">
    <source>
        <dbReference type="ARBA" id="ARBA00011062"/>
    </source>
</evidence>
<evidence type="ECO:0000256" key="5">
    <source>
        <dbReference type="HAMAP-Rule" id="MF_00060"/>
    </source>
</evidence>
<dbReference type="InterPro" id="IPR030048">
    <property type="entry name" value="SurE"/>
</dbReference>
<evidence type="ECO:0000313" key="9">
    <source>
        <dbReference type="Proteomes" id="UP001595444"/>
    </source>
</evidence>
<dbReference type="PANTHER" id="PTHR30457:SF0">
    <property type="entry name" value="PHOSPHATASE, PUTATIVE (AFU_ORTHOLOGUE AFUA_4G01070)-RELATED"/>
    <property type="match status" value="1"/>
</dbReference>
<comment type="similarity">
    <text evidence="2 5">Belongs to the SurE nucleotidase family.</text>
</comment>
<feature type="binding site" evidence="5">
    <location>
        <position position="32"/>
    </location>
    <ligand>
        <name>a divalent metal cation</name>
        <dbReference type="ChEBI" id="CHEBI:60240"/>
    </ligand>
</feature>
<dbReference type="Pfam" id="PF01975">
    <property type="entry name" value="SurE"/>
    <property type="match status" value="1"/>
</dbReference>
<evidence type="ECO:0000256" key="3">
    <source>
        <dbReference type="ARBA" id="ARBA00022723"/>
    </source>
</evidence>
<gene>
    <name evidence="5 8" type="primary">surE</name>
    <name evidence="8" type="ORF">ACFOKA_16715</name>
</gene>
<feature type="binding site" evidence="5">
    <location>
        <position position="122"/>
    </location>
    <ligand>
        <name>a divalent metal cation</name>
        <dbReference type="ChEBI" id="CHEBI:60240"/>
    </ligand>
</feature>
<evidence type="ECO:0000259" key="7">
    <source>
        <dbReference type="Pfam" id="PF01975"/>
    </source>
</evidence>
<dbReference type="NCBIfam" id="TIGR00087">
    <property type="entry name" value="surE"/>
    <property type="match status" value="1"/>
</dbReference>
<dbReference type="GO" id="GO:0008253">
    <property type="term" value="F:5'-nucleotidase activity"/>
    <property type="evidence" value="ECO:0007669"/>
    <property type="project" value="UniProtKB-EC"/>
</dbReference>
<keyword evidence="4 5" id="KW-0378">Hydrolase</keyword>
<feature type="chain" id="PRO_5045494969" description="5'-nucleotidase SurE" evidence="6">
    <location>
        <begin position="22"/>
        <end position="275"/>
    </location>
</feature>
<proteinExistence type="inferred from homology"/>
<feature type="domain" description="Survival protein SurE-like phosphatase/nucleotidase" evidence="7">
    <location>
        <begin position="27"/>
        <end position="208"/>
    </location>
</feature>
<dbReference type="Gene3D" id="3.40.1210.10">
    <property type="entry name" value="Survival protein SurE-like phosphatase/nucleotidase"/>
    <property type="match status" value="1"/>
</dbReference>
<feature type="binding site" evidence="5">
    <location>
        <position position="33"/>
    </location>
    <ligand>
        <name>a divalent metal cation</name>
        <dbReference type="ChEBI" id="CHEBI:60240"/>
    </ligand>
</feature>
<comment type="caution">
    <text evidence="8">The sequence shown here is derived from an EMBL/GenBank/DDBJ whole genome shotgun (WGS) entry which is preliminary data.</text>
</comment>
<protein>
    <recommendedName>
        <fullName evidence="5">5'-nucleotidase SurE</fullName>
        <ecNumber evidence="5">3.1.3.5</ecNumber>
    </recommendedName>
    <alternativeName>
        <fullName evidence="5">Nucleoside 5'-monophosphate phosphohydrolase</fullName>
    </alternativeName>
</protein>
<dbReference type="RefSeq" id="WP_194215502.1">
    <property type="nucleotide sequence ID" value="NZ_CP061205.1"/>
</dbReference>
<dbReference type="EC" id="3.1.3.5" evidence="5"/>
<comment type="subcellular location">
    <subcellularLocation>
        <location evidence="5">Cytoplasm</location>
    </subcellularLocation>
</comment>
<accession>A0ABV7D969</accession>
<comment type="catalytic activity">
    <reaction evidence="1 5">
        <text>a ribonucleoside 5'-phosphate + H2O = a ribonucleoside + phosphate</text>
        <dbReference type="Rhea" id="RHEA:12484"/>
        <dbReference type="ChEBI" id="CHEBI:15377"/>
        <dbReference type="ChEBI" id="CHEBI:18254"/>
        <dbReference type="ChEBI" id="CHEBI:43474"/>
        <dbReference type="ChEBI" id="CHEBI:58043"/>
        <dbReference type="EC" id="3.1.3.5"/>
    </reaction>
</comment>
<keyword evidence="5" id="KW-0547">Nucleotide-binding</keyword>
<dbReference type="HAMAP" id="MF_00060">
    <property type="entry name" value="SurE"/>
    <property type="match status" value="1"/>
</dbReference>
<comment type="cofactor">
    <cofactor evidence="5">
        <name>a divalent metal cation</name>
        <dbReference type="ChEBI" id="CHEBI:60240"/>
    </cofactor>
    <text evidence="5">Binds 1 divalent metal cation per subunit.</text>
</comment>
<dbReference type="GO" id="GO:0008254">
    <property type="term" value="F:3'-nucleotidase activity"/>
    <property type="evidence" value="ECO:0007669"/>
    <property type="project" value="UniProtKB-EC"/>
</dbReference>
<dbReference type="InterPro" id="IPR002828">
    <property type="entry name" value="SurE-like_Pase/nucleotidase"/>
</dbReference>
<dbReference type="InterPro" id="IPR036523">
    <property type="entry name" value="SurE-like_sf"/>
</dbReference>
<sequence>MIKYILIALTTLTIGSISANADEPYRILITNDDGITDAGLIALVDALSDNAEIIVAAPAVKWGGKGHGTNLWEGPMKIEPQQISGASHSYAVYGMPADAARFGILMANKLGKKIDLVISGINSGDNVGSASQLSGTIGAAMEALYYKIPSIAVSLDGDTAHKGSYGDAAHFIDTLVPEIRKNGIPEGTMLNINIPATIKGVKATPQGDYVVEVSSFEITEDGMFTPQITYPDSKIPGSDSYEFTQGYITIAPLKLDNTDAEMLKTLGSWNLKTGK</sequence>